<comment type="caution">
    <text evidence="4">The sequence shown here is derived from an EMBL/GenBank/DDBJ whole genome shotgun (WGS) entry which is preliminary data.</text>
</comment>
<feature type="domain" description="Orn/DAP/Arg decarboxylase 2 N-terminal" evidence="3">
    <location>
        <begin position="16"/>
        <end position="243"/>
    </location>
</feature>
<dbReference type="Gene3D" id="2.40.37.10">
    <property type="entry name" value="Lyase, Ornithine Decarboxylase, Chain A, domain 1"/>
    <property type="match status" value="1"/>
</dbReference>
<protein>
    <recommendedName>
        <fullName evidence="3">Orn/DAP/Arg decarboxylase 2 N-terminal domain-containing protein</fullName>
    </recommendedName>
</protein>
<name>A0A6L5GPH1_9FIRM</name>
<dbReference type="PANTHER" id="PTHR43727">
    <property type="entry name" value="DIAMINOPIMELATE DECARBOXYLASE"/>
    <property type="match status" value="1"/>
</dbReference>
<accession>A0A6L5GPH1</accession>
<proteinExistence type="predicted"/>
<evidence type="ECO:0000313" key="4">
    <source>
        <dbReference type="EMBL" id="MQM71983.1"/>
    </source>
</evidence>
<dbReference type="InterPro" id="IPR009006">
    <property type="entry name" value="Ala_racemase/Decarboxylase_C"/>
</dbReference>
<dbReference type="PANTHER" id="PTHR43727:SF2">
    <property type="entry name" value="GROUP IV DECARBOXYLASE"/>
    <property type="match status" value="1"/>
</dbReference>
<dbReference type="GO" id="GO:0008836">
    <property type="term" value="F:diaminopimelate decarboxylase activity"/>
    <property type="evidence" value="ECO:0007669"/>
    <property type="project" value="TreeGrafter"/>
</dbReference>
<dbReference type="InterPro" id="IPR022644">
    <property type="entry name" value="De-COase2_N"/>
</dbReference>
<dbReference type="GO" id="GO:0009089">
    <property type="term" value="P:lysine biosynthetic process via diaminopimelate"/>
    <property type="evidence" value="ECO:0007669"/>
    <property type="project" value="TreeGrafter"/>
</dbReference>
<sequence length="380" mass="42505">MKAFETPYYVLHEDRVTARCEAVRRLWDGDLCYAMKANPFLAAPFAAAVQRIEVCSYGEYKICVQAHIDPHKVIFSGVVKQEAELQEVLETWGSACVYTAESERQYTLLENWAEAHKTRLRVLARLSDGTQFGMDRTAIGALFRHHSPWIHLQGLHYFTGTMKRKPSVYTKEMAALADVCSCIEAEGGHIDEIEYGPGIGVDYFSDKAPKYTEADFFEALAEAAKPLRQKYRVTLEMGRALAAPCGEYVSRIVDCKVNGGVGYVLIDGGSHHVHYDGMMRGMHVPHLRTIPARKGDQVWTIAGSLCSVNDILASQARLGAVQIGDCLVFENAGAYAMDEGPALFLSHELPAVYAVKGQRVRVLRRRMDTWPMHVDIKEEK</sequence>
<evidence type="ECO:0000313" key="5">
    <source>
        <dbReference type="Proteomes" id="UP000473648"/>
    </source>
</evidence>
<dbReference type="AlphaFoldDB" id="A0A6L5GPH1"/>
<evidence type="ECO:0000256" key="2">
    <source>
        <dbReference type="ARBA" id="ARBA00022898"/>
    </source>
</evidence>
<reference evidence="4" key="1">
    <citation type="journal article" date="2020" name="Appl. Environ. Microbiol.">
        <title>Medium-Chain Fatty Acid Synthesis by 'Candidatus Weimeria bifida' gen. nov., sp. nov., and 'Candidatus Pseudoramibacter fermentans' sp. nov.</title>
        <authorList>
            <person name="Scarborough M.J."/>
            <person name="Myers K.S."/>
            <person name="Donohue T.J."/>
            <person name="Noguera D.R."/>
        </authorList>
    </citation>
    <scope>NUCLEOTIDE SEQUENCE</scope>
    <source>
        <strain evidence="4">EUB1.1</strain>
    </source>
</reference>
<keyword evidence="5" id="KW-1185">Reference proteome</keyword>
<gene>
    <name evidence="4" type="ORF">FRC53_00810</name>
</gene>
<evidence type="ECO:0000259" key="3">
    <source>
        <dbReference type="Pfam" id="PF02784"/>
    </source>
</evidence>
<evidence type="ECO:0000256" key="1">
    <source>
        <dbReference type="ARBA" id="ARBA00001933"/>
    </source>
</evidence>
<dbReference type="EMBL" id="VOGB01000003">
    <property type="protein sequence ID" value="MQM71983.1"/>
    <property type="molecule type" value="Genomic_DNA"/>
</dbReference>
<dbReference type="Pfam" id="PF02784">
    <property type="entry name" value="Orn_Arg_deC_N"/>
    <property type="match status" value="1"/>
</dbReference>
<dbReference type="SUPFAM" id="SSF51419">
    <property type="entry name" value="PLP-binding barrel"/>
    <property type="match status" value="1"/>
</dbReference>
<comment type="cofactor">
    <cofactor evidence="1">
        <name>pyridoxal 5'-phosphate</name>
        <dbReference type="ChEBI" id="CHEBI:597326"/>
    </cofactor>
</comment>
<dbReference type="SUPFAM" id="SSF50621">
    <property type="entry name" value="Alanine racemase C-terminal domain-like"/>
    <property type="match status" value="1"/>
</dbReference>
<keyword evidence="2" id="KW-0663">Pyridoxal phosphate</keyword>
<dbReference type="InterPro" id="IPR029066">
    <property type="entry name" value="PLP-binding_barrel"/>
</dbReference>
<organism evidence="4 5">
    <name type="scientific">Candidatus Pseudoramibacter fermentans</name>
    <dbReference type="NCBI Taxonomy" id="2594427"/>
    <lineage>
        <taxon>Bacteria</taxon>
        <taxon>Bacillati</taxon>
        <taxon>Bacillota</taxon>
        <taxon>Clostridia</taxon>
        <taxon>Eubacteriales</taxon>
        <taxon>Eubacteriaceae</taxon>
        <taxon>Pseudoramibacter</taxon>
    </lineage>
</organism>
<dbReference type="Gene3D" id="3.20.20.10">
    <property type="entry name" value="Alanine racemase"/>
    <property type="match status" value="1"/>
</dbReference>
<dbReference type="Proteomes" id="UP000473648">
    <property type="component" value="Unassembled WGS sequence"/>
</dbReference>